<evidence type="ECO:0000256" key="1">
    <source>
        <dbReference type="ARBA" id="ARBA00022658"/>
    </source>
</evidence>
<evidence type="ECO:0000256" key="2">
    <source>
        <dbReference type="SAM" id="MobiDB-lite"/>
    </source>
</evidence>
<feature type="compositionally biased region" description="Polar residues" evidence="2">
    <location>
        <begin position="615"/>
        <end position="626"/>
    </location>
</feature>
<dbReference type="Gene3D" id="2.30.29.30">
    <property type="entry name" value="Pleckstrin-homology domain (PH domain)/Phosphotyrosine-binding domain (PTB)"/>
    <property type="match status" value="1"/>
</dbReference>
<dbReference type="SUPFAM" id="SSF48065">
    <property type="entry name" value="DBL homology domain (DH-domain)"/>
    <property type="match status" value="1"/>
</dbReference>
<feature type="domain" description="DH" evidence="3">
    <location>
        <begin position="95"/>
        <end position="347"/>
    </location>
</feature>
<reference evidence="4" key="2">
    <citation type="journal article" date="2023" name="Infect Dis Poverty">
        <title>Chromosome-scale genome of the human blood fluke Schistosoma mekongi and its implications for public health.</title>
        <authorList>
            <person name="Zhou M."/>
            <person name="Xu L."/>
            <person name="Xu D."/>
            <person name="Chen W."/>
            <person name="Khan J."/>
            <person name="Hu Y."/>
            <person name="Huang H."/>
            <person name="Wei H."/>
            <person name="Zhang Y."/>
            <person name="Chusongsang P."/>
            <person name="Tanasarnprasert K."/>
            <person name="Hu X."/>
            <person name="Limpanont Y."/>
            <person name="Lv Z."/>
        </authorList>
    </citation>
    <scope>NUCLEOTIDE SEQUENCE</scope>
    <source>
        <strain evidence="4">LV_2022a</strain>
    </source>
</reference>
<dbReference type="SUPFAM" id="SSF50729">
    <property type="entry name" value="PH domain-like"/>
    <property type="match status" value="1"/>
</dbReference>
<dbReference type="InterPro" id="IPR035899">
    <property type="entry name" value="DBL_dom_sf"/>
</dbReference>
<dbReference type="PANTHER" id="PTHR22826">
    <property type="entry name" value="RHO GUANINE EXCHANGE FACTOR-RELATED"/>
    <property type="match status" value="1"/>
</dbReference>
<feature type="region of interest" description="Disordered" evidence="2">
    <location>
        <begin position="367"/>
        <end position="386"/>
    </location>
</feature>
<organism evidence="4 5">
    <name type="scientific">Schistosoma mekongi</name>
    <name type="common">Parasitic worm</name>
    <dbReference type="NCBI Taxonomy" id="38744"/>
    <lineage>
        <taxon>Eukaryota</taxon>
        <taxon>Metazoa</taxon>
        <taxon>Spiralia</taxon>
        <taxon>Lophotrochozoa</taxon>
        <taxon>Platyhelminthes</taxon>
        <taxon>Trematoda</taxon>
        <taxon>Digenea</taxon>
        <taxon>Strigeidida</taxon>
        <taxon>Schistosomatoidea</taxon>
        <taxon>Schistosomatidae</taxon>
        <taxon>Schistosoma</taxon>
    </lineage>
</organism>
<feature type="region of interest" description="Disordered" evidence="2">
    <location>
        <begin position="590"/>
        <end position="674"/>
    </location>
</feature>
<dbReference type="PANTHER" id="PTHR22826:SF106">
    <property type="entry name" value="TRIO, ISOFORM A"/>
    <property type="match status" value="1"/>
</dbReference>
<reference evidence="4" key="1">
    <citation type="submission" date="2022-04" db="EMBL/GenBank/DDBJ databases">
        <authorList>
            <person name="Xu L."/>
            <person name="Lv Z."/>
        </authorList>
    </citation>
    <scope>NUCLEOTIDE SEQUENCE</scope>
    <source>
        <strain evidence="4">LV_2022a</strain>
    </source>
</reference>
<keyword evidence="1" id="KW-0344">Guanine-nucleotide releasing factor</keyword>
<dbReference type="GO" id="GO:0005085">
    <property type="term" value="F:guanyl-nucleotide exchange factor activity"/>
    <property type="evidence" value="ECO:0007669"/>
    <property type="project" value="UniProtKB-KW"/>
</dbReference>
<feature type="region of interest" description="Disordered" evidence="2">
    <location>
        <begin position="48"/>
        <end position="71"/>
    </location>
</feature>
<dbReference type="PROSITE" id="PS50010">
    <property type="entry name" value="DH_2"/>
    <property type="match status" value="1"/>
</dbReference>
<dbReference type="InterPro" id="IPR011993">
    <property type="entry name" value="PH-like_dom_sf"/>
</dbReference>
<comment type="caution">
    <text evidence="4">The sequence shown here is derived from an EMBL/GenBank/DDBJ whole genome shotgun (WGS) entry which is preliminary data.</text>
</comment>
<dbReference type="GO" id="GO:0005737">
    <property type="term" value="C:cytoplasm"/>
    <property type="evidence" value="ECO:0007669"/>
    <property type="project" value="TreeGrafter"/>
</dbReference>
<dbReference type="GO" id="GO:0019898">
    <property type="term" value="C:extrinsic component of membrane"/>
    <property type="evidence" value="ECO:0007669"/>
    <property type="project" value="TreeGrafter"/>
</dbReference>
<proteinExistence type="predicted"/>
<dbReference type="CDD" id="cd00160">
    <property type="entry name" value="RhoGEF"/>
    <property type="match status" value="1"/>
</dbReference>
<keyword evidence="5" id="KW-1185">Reference proteome</keyword>
<accession>A0AAE1ZHD5</accession>
<dbReference type="GO" id="GO:0007411">
    <property type="term" value="P:axon guidance"/>
    <property type="evidence" value="ECO:0007669"/>
    <property type="project" value="TreeGrafter"/>
</dbReference>
<dbReference type="InterPro" id="IPR000219">
    <property type="entry name" value="DH_dom"/>
</dbReference>
<feature type="compositionally biased region" description="Polar residues" evidence="2">
    <location>
        <begin position="128"/>
        <end position="137"/>
    </location>
</feature>
<sequence>MSTSELGSESLVALKDILSDTMVVQVSTAELIDQTTNSTAYTKNEPCSIRLESNDVDDDSSNESPSDIRIRGDQCPEKMVSLDSAGDEIARALIQRKQPLMELVSSEEGYVRRLKLVKDFYMPAVSATSSGDNQPGVANSLPHSDLHISPPTAPEDLAARWRIIWGNWIQLYEWHSAFLEKLVSLVDSDPDRIPKLFIDSRARLRSIYSKYCENHRKAALIAEQYRDFFEELRLFVGDKEDVVSHLMQPVQRIMRYQLPIAEILKYTQRACSPDLLLWKKTLEIMKEIPKDTQLILEAARIDGFPGVITALGNILLRSDLLVATTTREQLLETVTAYKMALQNVNSGVITETNTINKNPTFQVGRSGVNSNASFTPDTSNTLNSSSTSSTNLGLLSPVEGCNSVISEGTGLFTGNLKFVESRLFLFEQMLLVTEEVKPKRRVTASDTFSQSTYQFKAAINVNKMRYESHWYNCSLSSGHANSEAATVDHLLCSGYSPDDLRFAILDQTPGKDFVYVIDPITCSNREAWVVQLRDIQHMQHEFLLALQDPRRFNTITRDEGWTKDALTCEPTSAFSSDQSTRTDAQLSISALSNQSNQQRHKKWPSFTMKRPVRLGSNSSSVGTKLTGTGKEASVSRQNITAKSGSEDRPVCLSRSLSAERQPSNREKLVDPKFGTCDEQTGDDICDSSVYHKSSQSANSSLKLTNQSMGSKLSETVLPNEANQHLKGGLLKKRNAFVNFFSRGKPKHRGKHQSQHQLVIPSGLLSGSEEHETVTDCSYPDSDDRVCNSDVNLRDSPIISTDNIPNVKSHALEYTTE</sequence>
<evidence type="ECO:0000259" key="3">
    <source>
        <dbReference type="PROSITE" id="PS50010"/>
    </source>
</evidence>
<dbReference type="Pfam" id="PF22697">
    <property type="entry name" value="SOS1_NGEF_PH"/>
    <property type="match status" value="1"/>
</dbReference>
<gene>
    <name evidence="4" type="ORF">MN116_003332</name>
</gene>
<dbReference type="InterPro" id="IPR051336">
    <property type="entry name" value="RhoGEF_Guanine_NuclExch_SF"/>
</dbReference>
<dbReference type="Pfam" id="PF00621">
    <property type="entry name" value="RhoGEF"/>
    <property type="match status" value="1"/>
</dbReference>
<feature type="compositionally biased region" description="Polar residues" evidence="2">
    <location>
        <begin position="367"/>
        <end position="377"/>
    </location>
</feature>
<name>A0AAE1ZHD5_SCHME</name>
<dbReference type="SMART" id="SM00325">
    <property type="entry name" value="RhoGEF"/>
    <property type="match status" value="1"/>
</dbReference>
<dbReference type="InterPro" id="IPR055251">
    <property type="entry name" value="SOS1_NGEF_PH"/>
</dbReference>
<dbReference type="EMBL" id="JALJAT010000002">
    <property type="protein sequence ID" value="KAK4474018.1"/>
    <property type="molecule type" value="Genomic_DNA"/>
</dbReference>
<feature type="region of interest" description="Disordered" evidence="2">
    <location>
        <begin position="128"/>
        <end position="149"/>
    </location>
</feature>
<dbReference type="Gene3D" id="1.20.900.10">
    <property type="entry name" value="Dbl homology (DH) domain"/>
    <property type="match status" value="1"/>
</dbReference>
<dbReference type="Proteomes" id="UP001292079">
    <property type="component" value="Unassembled WGS sequence"/>
</dbReference>
<evidence type="ECO:0000313" key="5">
    <source>
        <dbReference type="Proteomes" id="UP001292079"/>
    </source>
</evidence>
<dbReference type="AlphaFoldDB" id="A0AAE1ZHD5"/>
<feature type="compositionally biased region" description="Polar residues" evidence="2">
    <location>
        <begin position="634"/>
        <end position="643"/>
    </location>
</feature>
<protein>
    <recommendedName>
        <fullName evidence="3">DH domain-containing protein</fullName>
    </recommendedName>
</protein>
<evidence type="ECO:0000313" key="4">
    <source>
        <dbReference type="EMBL" id="KAK4474018.1"/>
    </source>
</evidence>